<evidence type="ECO:0000313" key="2">
    <source>
        <dbReference type="Proteomes" id="UP000671952"/>
    </source>
</evidence>
<organism evidence="1 2">
    <name type="scientific">Xanthomonas phage FoX4</name>
    <dbReference type="NCBI Taxonomy" id="2723900"/>
    <lineage>
        <taxon>Viruses</taxon>
        <taxon>Duplodnaviria</taxon>
        <taxon>Heunggongvirae</taxon>
        <taxon>Uroviricota</taxon>
        <taxon>Caudoviricetes</taxon>
        <taxon>Foxquatrovirus</taxon>
        <taxon>Foxquatrovirus fox4</taxon>
    </lineage>
</organism>
<sequence length="127" mass="14113">MPLSTLNELLAKALTAAQGKSNTAVAERIMLFPSVVDALASFVRREELQLSSVREVRRLTRELSSALRDIEMGHNPKGPSIEHTRAYYATVVQLKKALVDVERFTTPVTGFSPLGVQNEHPDDRKAR</sequence>
<name>A0A858WNB1_9CAUD</name>
<proteinExistence type="predicted"/>
<gene>
    <name evidence="1" type="ORF">XccvBFoX4_gp41</name>
</gene>
<accession>A0A858WNB1</accession>
<keyword evidence="2" id="KW-1185">Reference proteome</keyword>
<dbReference type="Proteomes" id="UP000671952">
    <property type="component" value="Segment"/>
</dbReference>
<protein>
    <submittedName>
        <fullName evidence="1">Uncharacterized protein</fullName>
    </submittedName>
</protein>
<evidence type="ECO:0000313" key="1">
    <source>
        <dbReference type="EMBL" id="QJI52995.1"/>
    </source>
</evidence>
<dbReference type="EMBL" id="MT161385">
    <property type="protein sequence ID" value="QJI52995.1"/>
    <property type="molecule type" value="Genomic_DNA"/>
</dbReference>
<reference evidence="1" key="1">
    <citation type="submission" date="2020-03" db="EMBL/GenBank/DDBJ databases">
        <title>Development of an integrated pest management strategy to control Xanthomonas campestris pv. campestris by using bacteriophages.</title>
        <authorList>
            <person name="Holtappels D."/>
            <person name="Rombouts S."/>
            <person name="Lavigne R."/>
            <person name="Wagemans J."/>
        </authorList>
    </citation>
    <scope>NUCLEOTIDE SEQUENCE</scope>
</reference>